<protein>
    <submittedName>
        <fullName evidence="1">Uncharacterized protein</fullName>
    </submittedName>
</protein>
<dbReference type="AlphaFoldDB" id="A0A5J6YDD7"/>
<gene>
    <name evidence="1" type="primary">ORF127</name>
</gene>
<organism evidence="1">
    <name type="scientific">Cynodon dactylon x Cynodon transvaalensis</name>
    <dbReference type="NCBI Taxonomy" id="1920021"/>
    <lineage>
        <taxon>Eukaryota</taxon>
        <taxon>Viridiplantae</taxon>
        <taxon>Streptophyta</taxon>
        <taxon>Embryophyta</taxon>
        <taxon>Tracheophyta</taxon>
        <taxon>Spermatophyta</taxon>
        <taxon>Magnoliopsida</taxon>
        <taxon>Liliopsida</taxon>
        <taxon>Poales</taxon>
        <taxon>Poaceae</taxon>
        <taxon>PACMAD clade</taxon>
        <taxon>Chloridoideae</taxon>
        <taxon>Cynodonteae</taxon>
        <taxon>Eleusininae</taxon>
        <taxon>Cynodon</taxon>
    </lineage>
</organism>
<reference evidence="1" key="1">
    <citation type="submission" date="2018-11" db="EMBL/GenBank/DDBJ databases">
        <title>Complete mitochondrial genome sequencing and phylogenetic Analysis of Cynodon dactylon Cynodon transvaalensis.</title>
        <authorList>
            <person name="Huang S."/>
            <person name="Shi Y."/>
            <person name="Jiang S."/>
            <person name="Zhou X."/>
            <person name="Liang J."/>
        </authorList>
    </citation>
    <scope>NUCLEOTIDE SEQUENCE</scope>
</reference>
<sequence>MYFTLFYNVEGAIPLCAKGCGIRALSPFGVENERILCCKKKGNADCKVKYYVRKNQSVTHLSVVRKGSLLATATIHSERRKINRLFFHKLIKGESSLMREVAVRALSRCQVNRSESQASFQVVKSRH</sequence>
<name>A0A5J6YDD7_9POAL</name>
<proteinExistence type="predicted"/>
<accession>A0A5J6YDD7</accession>
<dbReference type="EMBL" id="MK175054">
    <property type="protein sequence ID" value="QFO90920.1"/>
    <property type="molecule type" value="Genomic_DNA"/>
</dbReference>
<keyword evidence="1" id="KW-0496">Mitochondrion</keyword>
<geneLocation type="mitochondrion" evidence="1"/>
<evidence type="ECO:0000313" key="1">
    <source>
        <dbReference type="EMBL" id="QFO90920.1"/>
    </source>
</evidence>